<evidence type="ECO:0000313" key="1">
    <source>
        <dbReference type="EMBL" id="KAJ8384838.1"/>
    </source>
</evidence>
<dbReference type="PANTHER" id="PTHR47331:SF3">
    <property type="match status" value="1"/>
</dbReference>
<sequence length="147" mass="17293">MSEEDIKFLDILNNSTKVQDGHYCLNLPFRQEDPVMPNNRSIAEQRLLSLKRKFGRNAFLAPFTLPANLLQQELCRRNYGWDEDIPQVFSQQWTKWLMDLKTVGEFKVDRCFKPKDFGLPIYAELHHFSDTSEDGYGTVSYLRLENI</sequence>
<keyword evidence="2" id="KW-1185">Reference proteome</keyword>
<name>A0AAD7W657_9TELE</name>
<evidence type="ECO:0000313" key="2">
    <source>
        <dbReference type="Proteomes" id="UP001221898"/>
    </source>
</evidence>
<protein>
    <submittedName>
        <fullName evidence="1">Uncharacterized protein</fullName>
    </submittedName>
</protein>
<dbReference type="Proteomes" id="UP001221898">
    <property type="component" value="Unassembled WGS sequence"/>
</dbReference>
<organism evidence="1 2">
    <name type="scientific">Aldrovandia affinis</name>
    <dbReference type="NCBI Taxonomy" id="143900"/>
    <lineage>
        <taxon>Eukaryota</taxon>
        <taxon>Metazoa</taxon>
        <taxon>Chordata</taxon>
        <taxon>Craniata</taxon>
        <taxon>Vertebrata</taxon>
        <taxon>Euteleostomi</taxon>
        <taxon>Actinopterygii</taxon>
        <taxon>Neopterygii</taxon>
        <taxon>Teleostei</taxon>
        <taxon>Notacanthiformes</taxon>
        <taxon>Halosauridae</taxon>
        <taxon>Aldrovandia</taxon>
    </lineage>
</organism>
<dbReference type="Pfam" id="PF05380">
    <property type="entry name" value="Peptidase_A17"/>
    <property type="match status" value="1"/>
</dbReference>
<proteinExistence type="predicted"/>
<dbReference type="InterPro" id="IPR008042">
    <property type="entry name" value="Retrotrans_Pao"/>
</dbReference>
<gene>
    <name evidence="1" type="ORF">AAFF_G00198250</name>
</gene>
<dbReference type="EMBL" id="JAINUG010000264">
    <property type="protein sequence ID" value="KAJ8384838.1"/>
    <property type="molecule type" value="Genomic_DNA"/>
</dbReference>
<accession>A0AAD7W657</accession>
<comment type="caution">
    <text evidence="1">The sequence shown here is derived from an EMBL/GenBank/DDBJ whole genome shotgun (WGS) entry which is preliminary data.</text>
</comment>
<dbReference type="PANTHER" id="PTHR47331">
    <property type="entry name" value="PHD-TYPE DOMAIN-CONTAINING PROTEIN"/>
    <property type="match status" value="1"/>
</dbReference>
<reference evidence="1" key="1">
    <citation type="journal article" date="2023" name="Science">
        <title>Genome structures resolve the early diversification of teleost fishes.</title>
        <authorList>
            <person name="Parey E."/>
            <person name="Louis A."/>
            <person name="Montfort J."/>
            <person name="Bouchez O."/>
            <person name="Roques C."/>
            <person name="Iampietro C."/>
            <person name="Lluch J."/>
            <person name="Castinel A."/>
            <person name="Donnadieu C."/>
            <person name="Desvignes T."/>
            <person name="Floi Bucao C."/>
            <person name="Jouanno E."/>
            <person name="Wen M."/>
            <person name="Mejri S."/>
            <person name="Dirks R."/>
            <person name="Jansen H."/>
            <person name="Henkel C."/>
            <person name="Chen W.J."/>
            <person name="Zahm M."/>
            <person name="Cabau C."/>
            <person name="Klopp C."/>
            <person name="Thompson A.W."/>
            <person name="Robinson-Rechavi M."/>
            <person name="Braasch I."/>
            <person name="Lecointre G."/>
            <person name="Bobe J."/>
            <person name="Postlethwait J.H."/>
            <person name="Berthelot C."/>
            <person name="Roest Crollius H."/>
            <person name="Guiguen Y."/>
        </authorList>
    </citation>
    <scope>NUCLEOTIDE SEQUENCE</scope>
    <source>
        <strain evidence="1">NC1722</strain>
    </source>
</reference>
<dbReference type="AlphaFoldDB" id="A0AAD7W657"/>